<dbReference type="GO" id="GO:0008168">
    <property type="term" value="F:methyltransferase activity"/>
    <property type="evidence" value="ECO:0007669"/>
    <property type="project" value="UniProtKB-KW"/>
</dbReference>
<dbReference type="AlphaFoldDB" id="A0A5N5QBZ5"/>
<dbReference type="OrthoDB" id="2013972at2759"/>
<dbReference type="EMBL" id="SSOP01000350">
    <property type="protein sequence ID" value="KAB5588897.1"/>
    <property type="molecule type" value="Genomic_DNA"/>
</dbReference>
<dbReference type="SUPFAM" id="SSF53335">
    <property type="entry name" value="S-adenosyl-L-methionine-dependent methyltransferases"/>
    <property type="match status" value="1"/>
</dbReference>
<keyword evidence="1" id="KW-0489">Methyltransferase</keyword>
<reference evidence="1 2" key="1">
    <citation type="journal article" date="2019" name="Fungal Biol. Biotechnol.">
        <title>Draft genome sequence of fastidious pathogen Ceratobasidium theobromae, which causes vascular-streak dieback in Theobroma cacao.</title>
        <authorList>
            <person name="Ali S.S."/>
            <person name="Asman A."/>
            <person name="Shao J."/>
            <person name="Firmansyah A.P."/>
            <person name="Susilo A.W."/>
            <person name="Rosmana A."/>
            <person name="McMahon P."/>
            <person name="Junaid M."/>
            <person name="Guest D."/>
            <person name="Kheng T.Y."/>
            <person name="Meinhardt L.W."/>
            <person name="Bailey B.A."/>
        </authorList>
    </citation>
    <scope>NUCLEOTIDE SEQUENCE [LARGE SCALE GENOMIC DNA]</scope>
    <source>
        <strain evidence="1 2">CT2</strain>
    </source>
</reference>
<dbReference type="GO" id="GO:0032259">
    <property type="term" value="P:methylation"/>
    <property type="evidence" value="ECO:0007669"/>
    <property type="project" value="UniProtKB-KW"/>
</dbReference>
<proteinExistence type="predicted"/>
<dbReference type="Pfam" id="PF13489">
    <property type="entry name" value="Methyltransf_23"/>
    <property type="match status" value="1"/>
</dbReference>
<sequence length="400" mass="45255">MCHSYTSGPLPEGILNSLVLSPVYPFDSPSSPSAVSDMPAYPFFDPETEGLVYRVTSNTHMYQESLSDVTSEAESAISGLTIQSDDLHEYFVEHHGRQHPAGESAVRWFPSDNTRRYILRHVLNKYLYGRNYFGPVGEILRFAPGRRYKVLELGTRDGTWIQEMATEFPHVQFRSLDIVPIIAHAPRPNIVFEAYDFTRGLLQEDSSQDIVFLNVAMELVKDYRALLLEAHRVLKPGGLIHIREYNLQLWDPQDPSEPVGGANPASSRLISTARRALSKSGVDPDICDRLPQWLTPNSDLWKHLGPNQARGFERISSTTRVFPAYPHERHACSFKIDPFMVSIMAHYVVMTVRDMYGILRDGGLEVDEANGLIDAMVEELKNPEKCMLAKLHCTYAMKKS</sequence>
<dbReference type="CDD" id="cd02440">
    <property type="entry name" value="AdoMet_MTases"/>
    <property type="match status" value="1"/>
</dbReference>
<accession>A0A5N5QBZ5</accession>
<dbReference type="Proteomes" id="UP000383932">
    <property type="component" value="Unassembled WGS sequence"/>
</dbReference>
<comment type="caution">
    <text evidence="1">The sequence shown here is derived from an EMBL/GenBank/DDBJ whole genome shotgun (WGS) entry which is preliminary data.</text>
</comment>
<protein>
    <submittedName>
        <fullName evidence="1">Methyltransferase domain containing protein</fullName>
    </submittedName>
</protein>
<keyword evidence="2" id="KW-1185">Reference proteome</keyword>
<organism evidence="1 2">
    <name type="scientific">Ceratobasidium theobromae</name>
    <dbReference type="NCBI Taxonomy" id="1582974"/>
    <lineage>
        <taxon>Eukaryota</taxon>
        <taxon>Fungi</taxon>
        <taxon>Dikarya</taxon>
        <taxon>Basidiomycota</taxon>
        <taxon>Agaricomycotina</taxon>
        <taxon>Agaricomycetes</taxon>
        <taxon>Cantharellales</taxon>
        <taxon>Ceratobasidiaceae</taxon>
        <taxon>Ceratobasidium</taxon>
    </lineage>
</organism>
<evidence type="ECO:0000313" key="1">
    <source>
        <dbReference type="EMBL" id="KAB5588897.1"/>
    </source>
</evidence>
<keyword evidence="1" id="KW-0808">Transferase</keyword>
<name>A0A5N5QBZ5_9AGAM</name>
<dbReference type="InterPro" id="IPR029063">
    <property type="entry name" value="SAM-dependent_MTases_sf"/>
</dbReference>
<evidence type="ECO:0000313" key="2">
    <source>
        <dbReference type="Proteomes" id="UP000383932"/>
    </source>
</evidence>
<dbReference type="Gene3D" id="3.40.50.150">
    <property type="entry name" value="Vaccinia Virus protein VP39"/>
    <property type="match status" value="1"/>
</dbReference>
<gene>
    <name evidence="1" type="ORF">CTheo_7663</name>
</gene>